<dbReference type="EnsemblBacteria" id="ABC24239">
    <property type="protein sequence ID" value="ABC24239"/>
    <property type="gene ID" value="Rru_A3445"/>
</dbReference>
<evidence type="ECO:0000313" key="26">
    <source>
        <dbReference type="Proteomes" id="UP000001929"/>
    </source>
</evidence>
<evidence type="ECO:0000256" key="14">
    <source>
        <dbReference type="ARBA" id="ARBA00022777"/>
    </source>
</evidence>
<evidence type="ECO:0000313" key="25">
    <source>
        <dbReference type="EMBL" id="ABC24239.1"/>
    </source>
</evidence>
<dbReference type="InterPro" id="IPR024692">
    <property type="entry name" value="PTS_EI"/>
</dbReference>
<feature type="domain" description="Phosphotransferase system enzyme I N-terminal" evidence="24">
    <location>
        <begin position="27"/>
        <end position="152"/>
    </location>
</feature>
<accession>Q2RNQ6</accession>
<gene>
    <name evidence="25" type="ordered locus">Rru_A3445</name>
</gene>
<dbReference type="SUPFAM" id="SSF52009">
    <property type="entry name" value="Phosphohistidine domain"/>
    <property type="match status" value="1"/>
</dbReference>
<feature type="binding site" evidence="19">
    <location>
        <position position="322"/>
    </location>
    <ligand>
        <name>phosphoenolpyruvate</name>
        <dbReference type="ChEBI" id="CHEBI:58702"/>
    </ligand>
</feature>
<dbReference type="Gene3D" id="1.10.274.10">
    <property type="entry name" value="PtsI, HPr-binding domain"/>
    <property type="match status" value="1"/>
</dbReference>
<sequence length="607" mass="65585">MKSDAPSDRPSVDRPPTLPPRALRLSGLGVGPGICVGTVHLHEIGSVPVPEYKIPAARVEDECARLAEAAEQGSRQLGMLRGRARELPGGAGEELGYLLDAYQNMLKGSRLLRGVESRIINEKINAEAAIRNEMDAMADVFSAMQDSYLASRIEDVKDVGWRLIRVLTKAAYRPFTLLPRNAVIVAGELSPADTALLDPKQVAGMALSSGGADSHTAIMARSLGLPAVLAIADLMRHVRSGDIICLDGRTGEVVIDPDRETLADFRKRRADFLRGRRNLGRLRDLPAETRDGARVRLMANVELPAEVESARQSGAEGIGLLRSEFMFMNRTVLPDEEEQYHFLRGMVAGMAGRPVTVRTLDVGGDKLSDALGLRDCANPALGLRAIRLSLSRPELLEIQLAAILRAGVHGPVRILLPMISTVEELDAVREIHAKVVARLRQRGVPLPEPLPPLGVMIEVPGAALSADALAWRCDFFAIGTNDLTQYTLAIDRSDESVAHLYNPLHPAVLRLIQFTVEAAERAGIPVSVCGEMAGDPRLAAVLVGLGVTELSMSAANIPRVKQNIRRLSMIDVARQIQAIMAINDAPRIAALADALLIESDRVSEKLA</sequence>
<dbReference type="PRINTS" id="PR01736">
    <property type="entry name" value="PHPHTRNFRASE"/>
</dbReference>
<dbReference type="Pfam" id="PF02896">
    <property type="entry name" value="PEP-utilizers_C"/>
    <property type="match status" value="1"/>
</dbReference>
<dbReference type="Proteomes" id="UP000001929">
    <property type="component" value="Chromosome"/>
</dbReference>
<feature type="compositionally biased region" description="Basic and acidic residues" evidence="21">
    <location>
        <begin position="1"/>
        <end position="12"/>
    </location>
</feature>
<evidence type="ECO:0000256" key="11">
    <source>
        <dbReference type="ARBA" id="ARBA00022679"/>
    </source>
</evidence>
<keyword evidence="12 17" id="KW-0598">Phosphotransferase system</keyword>
<dbReference type="NCBIfam" id="TIGR01417">
    <property type="entry name" value="PTS_I_fam"/>
    <property type="match status" value="1"/>
</dbReference>
<dbReference type="InterPro" id="IPR006318">
    <property type="entry name" value="PTS_EI-like"/>
</dbReference>
<evidence type="ECO:0000256" key="7">
    <source>
        <dbReference type="ARBA" id="ARBA00016544"/>
    </source>
</evidence>
<evidence type="ECO:0000256" key="12">
    <source>
        <dbReference type="ARBA" id="ARBA00022683"/>
    </source>
</evidence>
<comment type="catalytic activity">
    <reaction evidence="1 17">
        <text>L-histidyl-[protein] + phosphoenolpyruvate = N(pros)-phospho-L-histidyl-[protein] + pyruvate</text>
        <dbReference type="Rhea" id="RHEA:23880"/>
        <dbReference type="Rhea" id="RHEA-COMP:9745"/>
        <dbReference type="Rhea" id="RHEA-COMP:9746"/>
        <dbReference type="ChEBI" id="CHEBI:15361"/>
        <dbReference type="ChEBI" id="CHEBI:29979"/>
        <dbReference type="ChEBI" id="CHEBI:58702"/>
        <dbReference type="ChEBI" id="CHEBI:64837"/>
        <dbReference type="EC" id="2.7.3.9"/>
    </reaction>
</comment>
<evidence type="ECO:0000256" key="17">
    <source>
        <dbReference type="PIRNR" id="PIRNR000732"/>
    </source>
</evidence>
<dbReference type="InterPro" id="IPR036637">
    <property type="entry name" value="Phosphohistidine_dom_sf"/>
</dbReference>
<feature type="binding site" evidence="20">
    <location>
        <position position="482"/>
    </location>
    <ligand>
        <name>Mg(2+)</name>
        <dbReference type="ChEBI" id="CHEBI:18420"/>
    </ligand>
</feature>
<dbReference type="Gene3D" id="3.20.20.60">
    <property type="entry name" value="Phosphoenolpyruvate-binding domains"/>
    <property type="match status" value="1"/>
</dbReference>
<keyword evidence="9 17" id="KW-0963">Cytoplasm</keyword>
<evidence type="ECO:0000256" key="3">
    <source>
        <dbReference type="ARBA" id="ARBA00002728"/>
    </source>
</evidence>
<dbReference type="EC" id="2.7.3.9" evidence="6 17"/>
<evidence type="ECO:0000259" key="23">
    <source>
        <dbReference type="Pfam" id="PF02896"/>
    </source>
</evidence>
<evidence type="ECO:0000256" key="8">
    <source>
        <dbReference type="ARBA" id="ARBA00022448"/>
    </source>
</evidence>
<dbReference type="HOGENOM" id="CLU_007308_7_0_5"/>
<dbReference type="PIRSF" id="PIRSF000732">
    <property type="entry name" value="PTS_enzyme_I"/>
    <property type="match status" value="1"/>
</dbReference>
<evidence type="ECO:0000256" key="2">
    <source>
        <dbReference type="ARBA" id="ARBA00001946"/>
    </source>
</evidence>
<evidence type="ECO:0000256" key="15">
    <source>
        <dbReference type="ARBA" id="ARBA00022842"/>
    </source>
</evidence>
<organism evidence="25 26">
    <name type="scientific">Rhodospirillum rubrum (strain ATCC 11170 / ATH 1.1.1 / DSM 467 / LMG 4362 / NCIMB 8255 / S1)</name>
    <dbReference type="NCBI Taxonomy" id="269796"/>
    <lineage>
        <taxon>Bacteria</taxon>
        <taxon>Pseudomonadati</taxon>
        <taxon>Pseudomonadota</taxon>
        <taxon>Alphaproteobacteria</taxon>
        <taxon>Rhodospirillales</taxon>
        <taxon>Rhodospirillaceae</taxon>
        <taxon>Rhodospirillum</taxon>
    </lineage>
</organism>
<dbReference type="InterPro" id="IPR050499">
    <property type="entry name" value="PEP-utilizing_PTS_enzyme"/>
</dbReference>
<dbReference type="InterPro" id="IPR008279">
    <property type="entry name" value="PEP-util_enz_mobile_dom"/>
</dbReference>
<dbReference type="SUPFAM" id="SSF47831">
    <property type="entry name" value="Enzyme I of the PEP:sugar phosphotransferase system HPr-binding (sub)domain"/>
    <property type="match status" value="1"/>
</dbReference>
<comment type="similarity">
    <text evidence="5 17">Belongs to the PEP-utilizing enzyme family.</text>
</comment>
<evidence type="ECO:0000256" key="9">
    <source>
        <dbReference type="ARBA" id="ARBA00022490"/>
    </source>
</evidence>
<dbReference type="InterPro" id="IPR008731">
    <property type="entry name" value="PTS_EIN"/>
</dbReference>
<feature type="binding site" evidence="19">
    <location>
        <begin position="481"/>
        <end position="482"/>
    </location>
    <ligand>
        <name>phosphoenolpyruvate</name>
        <dbReference type="ChEBI" id="CHEBI:58702"/>
    </ligand>
</feature>
<feature type="domain" description="PEP-utilising enzyme C-terminal" evidence="23">
    <location>
        <begin position="278"/>
        <end position="567"/>
    </location>
</feature>
<keyword evidence="14 17" id="KW-0418">Kinase</keyword>
<dbReference type="SUPFAM" id="SSF51621">
    <property type="entry name" value="Phosphoenolpyruvate/pyruvate domain"/>
    <property type="match status" value="1"/>
</dbReference>
<evidence type="ECO:0000256" key="20">
    <source>
        <dbReference type="PIRSR" id="PIRSR000732-3"/>
    </source>
</evidence>
<evidence type="ECO:0000256" key="16">
    <source>
        <dbReference type="ARBA" id="ARBA00033235"/>
    </source>
</evidence>
<dbReference type="PATRIC" id="fig|269796.9.peg.3561"/>
<dbReference type="AlphaFoldDB" id="Q2RNQ6"/>
<comment type="subcellular location">
    <subcellularLocation>
        <location evidence="4 17">Cytoplasm</location>
    </subcellularLocation>
</comment>
<keyword evidence="26" id="KW-1185">Reference proteome</keyword>
<feature type="region of interest" description="Disordered" evidence="21">
    <location>
        <begin position="1"/>
        <end position="20"/>
    </location>
</feature>
<dbReference type="GO" id="GO:0046872">
    <property type="term" value="F:metal ion binding"/>
    <property type="evidence" value="ECO:0007669"/>
    <property type="project" value="UniProtKB-KW"/>
</dbReference>
<feature type="binding site" evidence="20">
    <location>
        <position position="458"/>
    </location>
    <ligand>
        <name>Mg(2+)</name>
        <dbReference type="ChEBI" id="CHEBI:18420"/>
    </ligand>
</feature>
<dbReference type="Gene3D" id="3.50.30.10">
    <property type="entry name" value="Phosphohistidine domain"/>
    <property type="match status" value="1"/>
</dbReference>
<dbReference type="KEGG" id="rru:Rru_A3445"/>
<comment type="function">
    <text evidence="3 17">General (non sugar-specific) component of the phosphoenolpyruvate-dependent sugar phosphotransferase system (sugar PTS). This major carbohydrate active-transport system catalyzes the phosphorylation of incoming sugar substrates concomitantly with their translocation across the cell membrane. Enzyme I transfers the phosphoryl group from phosphoenolpyruvate (PEP) to the phosphoryl carrier protein (HPr).</text>
</comment>
<evidence type="ECO:0000259" key="22">
    <source>
        <dbReference type="Pfam" id="PF00391"/>
    </source>
</evidence>
<keyword evidence="11 17" id="KW-0808">Transferase</keyword>
<feature type="active site" description="Tele-phosphohistidine intermediate" evidence="18">
    <location>
        <position position="215"/>
    </location>
</feature>
<dbReference type="PROSITE" id="PS00742">
    <property type="entry name" value="PEP_ENZYMES_2"/>
    <property type="match status" value="1"/>
</dbReference>
<dbReference type="GO" id="GO:0016301">
    <property type="term" value="F:kinase activity"/>
    <property type="evidence" value="ECO:0007669"/>
    <property type="project" value="UniProtKB-KW"/>
</dbReference>
<dbReference type="RefSeq" id="WP_011391192.1">
    <property type="nucleotide sequence ID" value="NC_007643.1"/>
</dbReference>
<dbReference type="InterPro" id="IPR036618">
    <property type="entry name" value="PtsI_HPr-bd_sf"/>
</dbReference>
<dbReference type="Pfam" id="PF00391">
    <property type="entry name" value="PEP-utilizers"/>
    <property type="match status" value="1"/>
</dbReference>
<dbReference type="PANTHER" id="PTHR46244">
    <property type="entry name" value="PHOSPHOENOLPYRUVATE-PROTEIN PHOSPHOTRANSFERASE"/>
    <property type="match status" value="1"/>
</dbReference>
<evidence type="ECO:0000256" key="13">
    <source>
        <dbReference type="ARBA" id="ARBA00022723"/>
    </source>
</evidence>
<dbReference type="EMBL" id="CP000230">
    <property type="protein sequence ID" value="ABC24239.1"/>
    <property type="molecule type" value="Genomic_DNA"/>
</dbReference>
<dbReference type="GO" id="GO:0008965">
    <property type="term" value="F:phosphoenolpyruvate-protein phosphotransferase activity"/>
    <property type="evidence" value="ECO:0007669"/>
    <property type="project" value="UniProtKB-EC"/>
</dbReference>
<evidence type="ECO:0000256" key="6">
    <source>
        <dbReference type="ARBA" id="ARBA00012232"/>
    </source>
</evidence>
<evidence type="ECO:0000256" key="1">
    <source>
        <dbReference type="ARBA" id="ARBA00000683"/>
    </source>
</evidence>
<dbReference type="eggNOG" id="COG1080">
    <property type="taxonomic scope" value="Bacteria"/>
</dbReference>
<comment type="cofactor">
    <cofactor evidence="2 17 20">
        <name>Mg(2+)</name>
        <dbReference type="ChEBI" id="CHEBI:18420"/>
    </cofactor>
</comment>
<evidence type="ECO:0000256" key="18">
    <source>
        <dbReference type="PIRSR" id="PIRSR000732-1"/>
    </source>
</evidence>
<keyword evidence="10 17" id="KW-0762">Sugar transport</keyword>
<dbReference type="PANTHER" id="PTHR46244:SF3">
    <property type="entry name" value="PHOSPHOENOLPYRUVATE-PROTEIN PHOSPHOTRANSFERASE"/>
    <property type="match status" value="1"/>
</dbReference>
<evidence type="ECO:0000256" key="4">
    <source>
        <dbReference type="ARBA" id="ARBA00004496"/>
    </source>
</evidence>
<dbReference type="InterPro" id="IPR023151">
    <property type="entry name" value="PEP_util_CS"/>
</dbReference>
<keyword evidence="8 17" id="KW-0813">Transport</keyword>
<dbReference type="STRING" id="269796.Rru_A3445"/>
<evidence type="ECO:0000256" key="10">
    <source>
        <dbReference type="ARBA" id="ARBA00022597"/>
    </source>
</evidence>
<reference evidence="25 26" key="1">
    <citation type="journal article" date="2011" name="Stand. Genomic Sci.">
        <title>Complete genome sequence of Rhodospirillum rubrum type strain (S1).</title>
        <authorList>
            <person name="Munk A.C."/>
            <person name="Copeland A."/>
            <person name="Lucas S."/>
            <person name="Lapidus A."/>
            <person name="Del Rio T.G."/>
            <person name="Barry K."/>
            <person name="Detter J.C."/>
            <person name="Hammon N."/>
            <person name="Israni S."/>
            <person name="Pitluck S."/>
            <person name="Brettin T."/>
            <person name="Bruce D."/>
            <person name="Han C."/>
            <person name="Tapia R."/>
            <person name="Gilna P."/>
            <person name="Schmutz J."/>
            <person name="Larimer F."/>
            <person name="Land M."/>
            <person name="Kyrpides N.C."/>
            <person name="Mavromatis K."/>
            <person name="Richardson P."/>
            <person name="Rohde M."/>
            <person name="Goker M."/>
            <person name="Klenk H.P."/>
            <person name="Zhang Y."/>
            <person name="Roberts G.P."/>
            <person name="Reslewic S."/>
            <person name="Schwartz D.C."/>
        </authorList>
    </citation>
    <scope>NUCLEOTIDE SEQUENCE [LARGE SCALE GENOMIC DNA]</scope>
    <source>
        <strain evidence="26">ATCC 11170 / ATH 1.1.1 / DSM 467 / LMG 4362 / NCIMB 8255 / S1</strain>
    </source>
</reference>
<dbReference type="InterPro" id="IPR000121">
    <property type="entry name" value="PEP_util_C"/>
</dbReference>
<dbReference type="InterPro" id="IPR015813">
    <property type="entry name" value="Pyrv/PenolPyrv_kinase-like_dom"/>
</dbReference>
<evidence type="ECO:0000256" key="21">
    <source>
        <dbReference type="SAM" id="MobiDB-lite"/>
    </source>
</evidence>
<dbReference type="GO" id="GO:0005737">
    <property type="term" value="C:cytoplasm"/>
    <property type="evidence" value="ECO:0007669"/>
    <property type="project" value="UniProtKB-SubCell"/>
</dbReference>
<protein>
    <recommendedName>
        <fullName evidence="7 17">Phosphoenolpyruvate-protein phosphotransferase</fullName>
        <ecNumber evidence="6 17">2.7.3.9</ecNumber>
    </recommendedName>
    <alternativeName>
        <fullName evidence="16 17">Phosphotransferase system, enzyme I</fullName>
    </alternativeName>
</protein>
<dbReference type="PhylomeDB" id="Q2RNQ6"/>
<evidence type="ECO:0000256" key="5">
    <source>
        <dbReference type="ARBA" id="ARBA00007837"/>
    </source>
</evidence>
<feature type="domain" description="PEP-utilising enzyme mobile" evidence="22">
    <location>
        <begin position="179"/>
        <end position="251"/>
    </location>
</feature>
<evidence type="ECO:0000259" key="24">
    <source>
        <dbReference type="Pfam" id="PF05524"/>
    </source>
</evidence>
<keyword evidence="13 17" id="KW-0479">Metal-binding</keyword>
<evidence type="ECO:0000256" key="19">
    <source>
        <dbReference type="PIRSR" id="PIRSR000732-2"/>
    </source>
</evidence>
<proteinExistence type="inferred from homology"/>
<dbReference type="InterPro" id="IPR040442">
    <property type="entry name" value="Pyrv_kinase-like_dom_sf"/>
</dbReference>
<dbReference type="Pfam" id="PF05524">
    <property type="entry name" value="PEP-utilisers_N"/>
    <property type="match status" value="1"/>
</dbReference>
<keyword evidence="15 17" id="KW-0460">Magnesium</keyword>
<dbReference type="GO" id="GO:0009401">
    <property type="term" value="P:phosphoenolpyruvate-dependent sugar phosphotransferase system"/>
    <property type="evidence" value="ECO:0007669"/>
    <property type="project" value="UniProtKB-KW"/>
</dbReference>
<feature type="binding site" evidence="19">
    <location>
        <position position="492"/>
    </location>
    <ligand>
        <name>phosphoenolpyruvate</name>
        <dbReference type="ChEBI" id="CHEBI:58702"/>
    </ligand>
</feature>
<feature type="binding site" evidence="19">
    <location>
        <position position="358"/>
    </location>
    <ligand>
        <name>phosphoenolpyruvate</name>
        <dbReference type="ChEBI" id="CHEBI:58702"/>
    </ligand>
</feature>
<feature type="active site" description="Proton donor" evidence="18">
    <location>
        <position position="529"/>
    </location>
</feature>
<name>Q2RNQ6_RHORT</name>